<accession>A0AAC9PQU8</accession>
<evidence type="ECO:0000313" key="2">
    <source>
        <dbReference type="EMBL" id="APU13448.1"/>
    </source>
</evidence>
<dbReference type="AlphaFoldDB" id="A0AAC9PQU8"/>
<feature type="region of interest" description="Disordered" evidence="1">
    <location>
        <begin position="23"/>
        <end position="90"/>
    </location>
</feature>
<evidence type="ECO:0000256" key="1">
    <source>
        <dbReference type="SAM" id="MobiDB-lite"/>
    </source>
</evidence>
<evidence type="ECO:0000313" key="3">
    <source>
        <dbReference type="Proteomes" id="UP000185511"/>
    </source>
</evidence>
<keyword evidence="3" id="KW-1185">Reference proteome</keyword>
<proteinExistence type="predicted"/>
<dbReference type="EMBL" id="CP016076">
    <property type="protein sequence ID" value="APU13448.1"/>
    <property type="molecule type" value="Genomic_DNA"/>
</dbReference>
<dbReference type="KEGG" id="acad:UA74_06890"/>
<name>A0AAC9PQU8_9PSEU</name>
<dbReference type="Proteomes" id="UP000185511">
    <property type="component" value="Chromosome"/>
</dbReference>
<reference evidence="3" key="1">
    <citation type="submission" date="2016-06" db="EMBL/GenBank/DDBJ databases">
        <title>Complete genome sequence of Actinoalloteichus fjordicus DSM 46855 (=ADI127-17), type strain of the new species Actinoalloteichus fjordicus.</title>
        <authorList>
            <person name="Ruckert C."/>
            <person name="Nouioui I."/>
            <person name="Willmese J."/>
            <person name="van Wezel G."/>
            <person name="Klenk H.-P."/>
            <person name="Kalinowski J."/>
            <person name="Zotchev S.B."/>
        </authorList>
    </citation>
    <scope>NUCLEOTIDE SEQUENCE [LARGE SCALE GENOMIC DNA]</scope>
    <source>
        <strain evidence="3">ADI127-7</strain>
    </source>
</reference>
<organism evidence="2 3">
    <name type="scientific">Actinoalloteichus fjordicus</name>
    <dbReference type="NCBI Taxonomy" id="1612552"/>
    <lineage>
        <taxon>Bacteria</taxon>
        <taxon>Bacillati</taxon>
        <taxon>Actinomycetota</taxon>
        <taxon>Actinomycetes</taxon>
        <taxon>Pseudonocardiales</taxon>
        <taxon>Pseudonocardiaceae</taxon>
        <taxon>Actinoalloteichus</taxon>
    </lineage>
</organism>
<protein>
    <submittedName>
        <fullName evidence="2">Uncharacterized protein</fullName>
    </submittedName>
</protein>
<sequence>MTGQVGVRHEVLIGSPPICIDALPSIVSDPDRPGPAPSAGTDDPASGSVPDGRVVRTGRRGGGPEKKSRTTMGHRSRYRRGRLRTIGPSH</sequence>
<gene>
    <name evidence="2" type="ORF">UA74_06890</name>
</gene>
<feature type="compositionally biased region" description="Basic residues" evidence="1">
    <location>
        <begin position="72"/>
        <end position="83"/>
    </location>
</feature>